<feature type="repeat" description="ANK" evidence="3">
    <location>
        <begin position="449"/>
        <end position="481"/>
    </location>
</feature>
<keyword evidence="6" id="KW-1185">Reference proteome</keyword>
<dbReference type="Pfam" id="PF12796">
    <property type="entry name" value="Ank_2"/>
    <property type="match status" value="4"/>
</dbReference>
<feature type="region of interest" description="Disordered" evidence="4">
    <location>
        <begin position="876"/>
        <end position="923"/>
    </location>
</feature>
<dbReference type="Gene3D" id="1.25.40.20">
    <property type="entry name" value="Ankyrin repeat-containing domain"/>
    <property type="match status" value="5"/>
</dbReference>
<evidence type="ECO:0000313" key="5">
    <source>
        <dbReference type="EMBL" id="PMD33615.1"/>
    </source>
</evidence>
<feature type="compositionally biased region" description="Low complexity" evidence="4">
    <location>
        <begin position="282"/>
        <end position="298"/>
    </location>
</feature>
<sequence>MEAITVEGLAEAALQITGLIGSRIQGLHALKGKFDDADITIRQLISQLSTLKAALAQICDWAEFNSDDSPHGFQFLRGLHVTLDGCHAVMDVLLVEVKALTAPQTPLDSLPSQRATTNEKKIVWNDATMKEYERMLSGQVEALQLLLTAGQCPDETSQSKLFGVLENKKLLETLEEDLRALRKPKSSHRPPVTPGSTTDDVMEPLQSRETFIAKPGPTQEVQDQPDCTEGLPEQPGLTQEVPEQSDPTEEALPEQQDTAEKPDSTRELPEQDPPEKLDGTKKSIFPSSSISSESATAPEPFVRRRWFSTSKVPDPASTTDSFSGSSKKFWSLRISRMNNKKPTPKADQLPPDESRASSLHVWKRGKNSKARQTTVFVSVEGDGVPSLVRAAQNGSRADLEALLEKGENLEAFDNATKRTALAVACHCGNTDMVRFLLSRKAKLSCRDINLSTPLHLASSRGHVEVIELLLNELVSLEARDSAKRTPLWIAAEGGHTKVVELLLKKGSRLKTRAKDQLTPLHAAAKEGHVDTVDFLLRNNSHIETRDIHFMTALHYACDNGHLEVVDLLIKRGADIESIGKDSKHPLMFAAASGHLKIITLLLKKKASLQSTDEKERNALHWAAMKGRIEVMEFLLERKLSIQAADADGLTPIHHAVIGSHADAVEFLLKKNVKVDARCRIGRTPLHYACEKDNPDVVRHLLDVGANAEAQTRGDNRRPLHIAATSGSVETISLLHQHGVVMNARDSAGHRALCVACYHGHIEVVKTFLSLNQPLTTLFRGGPNHDSPLCVAAWAGHLNIVELLLARGASVTQKNEHGNTPLHYAAHYGHPEVLHMLICAGAELLCDGEDDSRGLPMRHRIGFADDVTDERKRKIRELLNSPQHPSLPPRLRTQNKDSHPINLPNQQHPPPSSKPQFSPQHPSP</sequence>
<dbReference type="SUPFAM" id="SSF48403">
    <property type="entry name" value="Ankyrin repeat"/>
    <property type="match status" value="2"/>
</dbReference>
<dbReference type="Pfam" id="PF13637">
    <property type="entry name" value="Ank_4"/>
    <property type="match status" value="1"/>
</dbReference>
<evidence type="ECO:0000256" key="4">
    <source>
        <dbReference type="SAM" id="MobiDB-lite"/>
    </source>
</evidence>
<gene>
    <name evidence="5" type="ORF">L207DRAFT_438604</name>
</gene>
<keyword evidence="1" id="KW-0677">Repeat</keyword>
<name>A0A2J6R543_HYAVF</name>
<feature type="repeat" description="ANK" evidence="3">
    <location>
        <begin position="614"/>
        <end position="646"/>
    </location>
</feature>
<feature type="repeat" description="ANK" evidence="3">
    <location>
        <begin position="482"/>
        <end position="514"/>
    </location>
</feature>
<evidence type="ECO:0000313" key="6">
    <source>
        <dbReference type="Proteomes" id="UP000235786"/>
    </source>
</evidence>
<dbReference type="GO" id="GO:0006357">
    <property type="term" value="P:regulation of transcription by RNA polymerase II"/>
    <property type="evidence" value="ECO:0007669"/>
    <property type="project" value="TreeGrafter"/>
</dbReference>
<feature type="repeat" description="ANK" evidence="3">
    <location>
        <begin position="680"/>
        <end position="712"/>
    </location>
</feature>
<accession>A0A2J6R543</accession>
<feature type="repeat" description="ANK" evidence="3">
    <location>
        <begin position="581"/>
        <end position="613"/>
    </location>
</feature>
<dbReference type="PROSITE" id="PS50088">
    <property type="entry name" value="ANK_REPEAT"/>
    <property type="match status" value="12"/>
</dbReference>
<feature type="repeat" description="ANK" evidence="3">
    <location>
        <begin position="783"/>
        <end position="815"/>
    </location>
</feature>
<dbReference type="Pfam" id="PF00023">
    <property type="entry name" value="Ank"/>
    <property type="match status" value="2"/>
</dbReference>
<dbReference type="GO" id="GO:0061629">
    <property type="term" value="F:RNA polymerase II-specific DNA-binding transcription factor binding"/>
    <property type="evidence" value="ECO:0007669"/>
    <property type="project" value="TreeGrafter"/>
</dbReference>
<proteinExistence type="predicted"/>
<dbReference type="PANTHER" id="PTHR24126:SF14">
    <property type="entry name" value="ANK_REP_REGION DOMAIN-CONTAINING PROTEIN"/>
    <property type="match status" value="1"/>
</dbReference>
<feature type="repeat" description="ANK" evidence="3">
    <location>
        <begin position="816"/>
        <end position="843"/>
    </location>
</feature>
<feature type="repeat" description="ANK" evidence="3">
    <location>
        <begin position="714"/>
        <end position="746"/>
    </location>
</feature>
<reference evidence="5 6" key="1">
    <citation type="submission" date="2016-04" db="EMBL/GenBank/DDBJ databases">
        <title>A degradative enzymes factory behind the ericoid mycorrhizal symbiosis.</title>
        <authorList>
            <consortium name="DOE Joint Genome Institute"/>
            <person name="Martino E."/>
            <person name="Morin E."/>
            <person name="Grelet G."/>
            <person name="Kuo A."/>
            <person name="Kohler A."/>
            <person name="Daghino S."/>
            <person name="Barry K."/>
            <person name="Choi C."/>
            <person name="Cichocki N."/>
            <person name="Clum A."/>
            <person name="Copeland A."/>
            <person name="Hainaut M."/>
            <person name="Haridas S."/>
            <person name="Labutti K."/>
            <person name="Lindquist E."/>
            <person name="Lipzen A."/>
            <person name="Khouja H.-R."/>
            <person name="Murat C."/>
            <person name="Ohm R."/>
            <person name="Olson A."/>
            <person name="Spatafora J."/>
            <person name="Veneault-Fourrey C."/>
            <person name="Henrissat B."/>
            <person name="Grigoriev I."/>
            <person name="Martin F."/>
            <person name="Perotto S."/>
        </authorList>
    </citation>
    <scope>NUCLEOTIDE SEQUENCE [LARGE SCALE GENOMIC DNA]</scope>
    <source>
        <strain evidence="5 6">F</strain>
    </source>
</reference>
<feature type="region of interest" description="Disordered" evidence="4">
    <location>
        <begin position="181"/>
        <end position="298"/>
    </location>
</feature>
<feature type="repeat" description="ANK" evidence="3">
    <location>
        <begin position="515"/>
        <end position="547"/>
    </location>
</feature>
<keyword evidence="2 3" id="KW-0040">ANK repeat</keyword>
<dbReference type="InterPro" id="IPR002110">
    <property type="entry name" value="Ankyrin_rpt"/>
</dbReference>
<dbReference type="PRINTS" id="PR01415">
    <property type="entry name" value="ANKYRIN"/>
</dbReference>
<dbReference type="SMART" id="SM00248">
    <property type="entry name" value="ANK"/>
    <property type="match status" value="14"/>
</dbReference>
<dbReference type="OrthoDB" id="20872at2759"/>
<organism evidence="5 6">
    <name type="scientific">Hyaloscypha variabilis (strain UAMH 11265 / GT02V1 / F)</name>
    <name type="common">Meliniomyces variabilis</name>
    <dbReference type="NCBI Taxonomy" id="1149755"/>
    <lineage>
        <taxon>Eukaryota</taxon>
        <taxon>Fungi</taxon>
        <taxon>Dikarya</taxon>
        <taxon>Ascomycota</taxon>
        <taxon>Pezizomycotina</taxon>
        <taxon>Leotiomycetes</taxon>
        <taxon>Helotiales</taxon>
        <taxon>Hyaloscyphaceae</taxon>
        <taxon>Hyaloscypha</taxon>
        <taxon>Hyaloscypha variabilis</taxon>
    </lineage>
</organism>
<feature type="repeat" description="ANK" evidence="3">
    <location>
        <begin position="416"/>
        <end position="448"/>
    </location>
</feature>
<feature type="repeat" description="ANK" evidence="3">
    <location>
        <begin position="647"/>
        <end position="679"/>
    </location>
</feature>
<feature type="region of interest" description="Disordered" evidence="4">
    <location>
        <begin position="336"/>
        <end position="364"/>
    </location>
</feature>
<feature type="compositionally biased region" description="Low complexity" evidence="4">
    <location>
        <begin position="913"/>
        <end position="923"/>
    </location>
</feature>
<dbReference type="GO" id="GO:0005634">
    <property type="term" value="C:nucleus"/>
    <property type="evidence" value="ECO:0007669"/>
    <property type="project" value="TreeGrafter"/>
</dbReference>
<dbReference type="EMBL" id="KZ613955">
    <property type="protein sequence ID" value="PMD33615.1"/>
    <property type="molecule type" value="Genomic_DNA"/>
</dbReference>
<dbReference type="PANTHER" id="PTHR24126">
    <property type="entry name" value="ANKYRIN REPEAT, PH AND SEC7 DOMAIN CONTAINING PROTEIN SECG-RELATED"/>
    <property type="match status" value="1"/>
</dbReference>
<feature type="repeat" description="ANK" evidence="3">
    <location>
        <begin position="548"/>
        <end position="580"/>
    </location>
</feature>
<protein>
    <submittedName>
        <fullName evidence="5">Ankyrin</fullName>
    </submittedName>
</protein>
<dbReference type="STRING" id="1149755.A0A2J6R543"/>
<evidence type="ECO:0000256" key="3">
    <source>
        <dbReference type="PROSITE-ProRule" id="PRU00023"/>
    </source>
</evidence>
<dbReference type="Proteomes" id="UP000235786">
    <property type="component" value="Unassembled WGS sequence"/>
</dbReference>
<evidence type="ECO:0000256" key="1">
    <source>
        <dbReference type="ARBA" id="ARBA00022737"/>
    </source>
</evidence>
<dbReference type="PROSITE" id="PS50297">
    <property type="entry name" value="ANK_REP_REGION"/>
    <property type="match status" value="11"/>
</dbReference>
<dbReference type="InterPro" id="IPR036770">
    <property type="entry name" value="Ankyrin_rpt-contain_sf"/>
</dbReference>
<evidence type="ECO:0000256" key="2">
    <source>
        <dbReference type="ARBA" id="ARBA00023043"/>
    </source>
</evidence>
<dbReference type="AlphaFoldDB" id="A0A2J6R543"/>
<feature type="compositionally biased region" description="Basic and acidic residues" evidence="4">
    <location>
        <begin position="258"/>
        <end position="281"/>
    </location>
</feature>